<dbReference type="Proteomes" id="UP000837857">
    <property type="component" value="Chromosome 1"/>
</dbReference>
<sequence>MAAKYKAVAISASAKGTEEAESQPSGDIEEHIDLQLQTIEKVANHSRNPKGNFIRGLKLAVRNVKAATVDSDGGQSLVRIPENYSRNQSQKRNKKKKAKKKKSSPSLVTDLPPIPAPYVHSEAETASRSLKEISRSFVCSGESYNSRSSSVTYGMLMAEAKSKIALLALGIESAIRQKRAVAGGLLLEVSGPNCGQKADNLAAKLREIFPAADALKQAMWFADTCGETGHKAKECTSTDLKCPLYSDLGLPSSHRLGNQCPKTTRKGKKKQTQATTAKTATATNMTATSNSSPMEVGEV</sequence>
<dbReference type="EMBL" id="OW152813">
    <property type="protein sequence ID" value="CAH2035060.1"/>
    <property type="molecule type" value="Genomic_DNA"/>
</dbReference>
<gene>
    <name evidence="2" type="ORF">IPOD504_LOCUS397</name>
</gene>
<evidence type="ECO:0000313" key="3">
    <source>
        <dbReference type="Proteomes" id="UP000837857"/>
    </source>
</evidence>
<organism evidence="2 3">
    <name type="scientific">Iphiclides podalirius</name>
    <name type="common">scarce swallowtail</name>
    <dbReference type="NCBI Taxonomy" id="110791"/>
    <lineage>
        <taxon>Eukaryota</taxon>
        <taxon>Metazoa</taxon>
        <taxon>Ecdysozoa</taxon>
        <taxon>Arthropoda</taxon>
        <taxon>Hexapoda</taxon>
        <taxon>Insecta</taxon>
        <taxon>Pterygota</taxon>
        <taxon>Neoptera</taxon>
        <taxon>Endopterygota</taxon>
        <taxon>Lepidoptera</taxon>
        <taxon>Glossata</taxon>
        <taxon>Ditrysia</taxon>
        <taxon>Papilionoidea</taxon>
        <taxon>Papilionidae</taxon>
        <taxon>Papilioninae</taxon>
        <taxon>Iphiclides</taxon>
    </lineage>
</organism>
<accession>A0ABN8HNJ6</accession>
<feature type="compositionally biased region" description="Basic residues" evidence="1">
    <location>
        <begin position="89"/>
        <end position="103"/>
    </location>
</feature>
<proteinExistence type="predicted"/>
<feature type="compositionally biased region" description="Low complexity" evidence="1">
    <location>
        <begin position="272"/>
        <end position="288"/>
    </location>
</feature>
<reference evidence="2" key="1">
    <citation type="submission" date="2022-03" db="EMBL/GenBank/DDBJ databases">
        <authorList>
            <person name="Martin H S."/>
        </authorList>
    </citation>
    <scope>NUCLEOTIDE SEQUENCE</scope>
</reference>
<feature type="region of interest" description="Disordered" evidence="1">
    <location>
        <begin position="71"/>
        <end position="115"/>
    </location>
</feature>
<protein>
    <recommendedName>
        <fullName evidence="4">CCHC-type domain-containing protein</fullName>
    </recommendedName>
</protein>
<evidence type="ECO:0000313" key="2">
    <source>
        <dbReference type="EMBL" id="CAH2035060.1"/>
    </source>
</evidence>
<feature type="region of interest" description="Disordered" evidence="1">
    <location>
        <begin position="255"/>
        <end position="299"/>
    </location>
</feature>
<evidence type="ECO:0000256" key="1">
    <source>
        <dbReference type="SAM" id="MobiDB-lite"/>
    </source>
</evidence>
<keyword evidence="3" id="KW-1185">Reference proteome</keyword>
<name>A0ABN8HNJ6_9NEOP</name>
<evidence type="ECO:0008006" key="4">
    <source>
        <dbReference type="Google" id="ProtNLM"/>
    </source>
</evidence>
<feature type="non-terminal residue" evidence="2">
    <location>
        <position position="299"/>
    </location>
</feature>